<dbReference type="InterPro" id="IPR000515">
    <property type="entry name" value="MetI-like"/>
</dbReference>
<keyword evidence="5 7" id="KW-1133">Transmembrane helix</keyword>
<dbReference type="PANTHER" id="PTHR30151">
    <property type="entry name" value="ALKANE SULFONATE ABC TRANSPORTER-RELATED, MEMBRANE SUBUNIT"/>
    <property type="match status" value="1"/>
</dbReference>
<feature type="domain" description="ABC transmembrane type-1" evidence="8">
    <location>
        <begin position="24"/>
        <end position="204"/>
    </location>
</feature>
<accession>A0A640WEI3</accession>
<name>A0A640WEI3_9GAMM</name>
<keyword evidence="2 7" id="KW-0813">Transport</keyword>
<dbReference type="SUPFAM" id="SSF161098">
    <property type="entry name" value="MetI-like"/>
    <property type="match status" value="1"/>
</dbReference>
<evidence type="ECO:0000256" key="3">
    <source>
        <dbReference type="ARBA" id="ARBA00022475"/>
    </source>
</evidence>
<dbReference type="AlphaFoldDB" id="A0A640WEI3"/>
<evidence type="ECO:0000256" key="4">
    <source>
        <dbReference type="ARBA" id="ARBA00022692"/>
    </source>
</evidence>
<feature type="transmembrane region" description="Helical" evidence="7">
    <location>
        <begin position="90"/>
        <end position="109"/>
    </location>
</feature>
<dbReference type="GO" id="GO:0055085">
    <property type="term" value="P:transmembrane transport"/>
    <property type="evidence" value="ECO:0007669"/>
    <property type="project" value="InterPro"/>
</dbReference>
<feature type="transmembrane region" description="Helical" evidence="7">
    <location>
        <begin position="185"/>
        <end position="204"/>
    </location>
</feature>
<comment type="subcellular location">
    <subcellularLocation>
        <location evidence="1 7">Cell membrane</location>
        <topology evidence="1 7">Multi-pass membrane protein</topology>
    </subcellularLocation>
</comment>
<evidence type="ECO:0000313" key="10">
    <source>
        <dbReference type="Proteomes" id="UP000466024"/>
    </source>
</evidence>
<evidence type="ECO:0000256" key="5">
    <source>
        <dbReference type="ARBA" id="ARBA00022989"/>
    </source>
</evidence>
<keyword evidence="3" id="KW-1003">Cell membrane</keyword>
<evidence type="ECO:0000259" key="8">
    <source>
        <dbReference type="PROSITE" id="PS50928"/>
    </source>
</evidence>
<feature type="transmembrane region" description="Helical" evidence="7">
    <location>
        <begin position="62"/>
        <end position="84"/>
    </location>
</feature>
<dbReference type="EMBL" id="VTPX01000005">
    <property type="protein sequence ID" value="KAA0018375.1"/>
    <property type="molecule type" value="Genomic_DNA"/>
</dbReference>
<comment type="similarity">
    <text evidence="7">Belongs to the binding-protein-dependent transport system permease family.</text>
</comment>
<feature type="transmembrane region" description="Helical" evidence="7">
    <location>
        <begin position="28"/>
        <end position="50"/>
    </location>
</feature>
<dbReference type="InterPro" id="IPR035906">
    <property type="entry name" value="MetI-like_sf"/>
</dbReference>
<keyword evidence="4 7" id="KW-0812">Transmembrane</keyword>
<organism evidence="9 10">
    <name type="scientific">Salinicola corii</name>
    <dbReference type="NCBI Taxonomy" id="2606937"/>
    <lineage>
        <taxon>Bacteria</taxon>
        <taxon>Pseudomonadati</taxon>
        <taxon>Pseudomonadota</taxon>
        <taxon>Gammaproteobacteria</taxon>
        <taxon>Oceanospirillales</taxon>
        <taxon>Halomonadaceae</taxon>
        <taxon>Salinicola</taxon>
    </lineage>
</organism>
<evidence type="ECO:0000256" key="1">
    <source>
        <dbReference type="ARBA" id="ARBA00004651"/>
    </source>
</evidence>
<evidence type="ECO:0000256" key="7">
    <source>
        <dbReference type="RuleBase" id="RU363032"/>
    </source>
</evidence>
<dbReference type="PROSITE" id="PS50928">
    <property type="entry name" value="ABC_TM1"/>
    <property type="match status" value="1"/>
</dbReference>
<proteinExistence type="inferred from homology"/>
<dbReference type="CDD" id="cd06261">
    <property type="entry name" value="TM_PBP2"/>
    <property type="match status" value="1"/>
</dbReference>
<feature type="transmembrane region" description="Helical" evidence="7">
    <location>
        <begin position="130"/>
        <end position="157"/>
    </location>
</feature>
<dbReference type="Pfam" id="PF00528">
    <property type="entry name" value="BPD_transp_1"/>
    <property type="match status" value="1"/>
</dbReference>
<comment type="caution">
    <text evidence="9">The sequence shown here is derived from an EMBL/GenBank/DDBJ whole genome shotgun (WGS) entry which is preliminary data.</text>
</comment>
<dbReference type="PANTHER" id="PTHR30151:SF20">
    <property type="entry name" value="ABC TRANSPORTER PERMEASE PROTEIN HI_0355-RELATED"/>
    <property type="match status" value="1"/>
</dbReference>
<reference evidence="9 10" key="1">
    <citation type="submission" date="2019-08" db="EMBL/GenBank/DDBJ databases">
        <title>Bioinformatics analysis of the strain L3 and L5.</title>
        <authorList>
            <person name="Li X."/>
        </authorList>
    </citation>
    <scope>NUCLEOTIDE SEQUENCE [LARGE SCALE GENOMIC DNA]</scope>
    <source>
        <strain evidence="9 10">L3</strain>
    </source>
</reference>
<keyword evidence="10" id="KW-1185">Reference proteome</keyword>
<keyword evidence="6 7" id="KW-0472">Membrane</keyword>
<sequence>MGSPAGIAIEAWRQLQSGQLLSDTWTTLYATIVGFLLGSIGGSAAGLLLWYSRHVARIIDPFVVALNGLPKISLAPMIIIWFGSGMLSKVALAFIATFIVALLSAYQGTHQIDANLVNLMRSLGATKRQIFLKVVVPATLPWIISAFRLNIGFALIAEIGGEFIASDKGLGRSIFVAGNLFNLNAVWVGVLTLMLVAIALYLVVSRIERYLLPWESR</sequence>
<dbReference type="GO" id="GO:0005886">
    <property type="term" value="C:plasma membrane"/>
    <property type="evidence" value="ECO:0007669"/>
    <property type="project" value="UniProtKB-SubCell"/>
</dbReference>
<evidence type="ECO:0000313" key="9">
    <source>
        <dbReference type="EMBL" id="KAA0018375.1"/>
    </source>
</evidence>
<protein>
    <submittedName>
        <fullName evidence="9">ABC transporter permease</fullName>
    </submittedName>
</protein>
<evidence type="ECO:0000256" key="6">
    <source>
        <dbReference type="ARBA" id="ARBA00023136"/>
    </source>
</evidence>
<dbReference type="Gene3D" id="1.10.3720.10">
    <property type="entry name" value="MetI-like"/>
    <property type="match status" value="1"/>
</dbReference>
<evidence type="ECO:0000256" key="2">
    <source>
        <dbReference type="ARBA" id="ARBA00022448"/>
    </source>
</evidence>
<gene>
    <name evidence="9" type="ORF">F0A16_11360</name>
</gene>
<dbReference type="Proteomes" id="UP000466024">
    <property type="component" value="Unassembled WGS sequence"/>
</dbReference>